<accession>A2C8S7</accession>
<dbReference type="KEGG" id="pmf:P9303_11381"/>
<evidence type="ECO:0000313" key="3">
    <source>
        <dbReference type="Proteomes" id="UP000002274"/>
    </source>
</evidence>
<evidence type="ECO:0000313" key="2">
    <source>
        <dbReference type="EMBL" id="ABM77887.1"/>
    </source>
</evidence>
<keyword evidence="1" id="KW-0472">Membrane</keyword>
<sequence length="58" mass="5984">MSFDQSFMFSSGASMNGKVVVLAIVLSLVGIAVYEFVLVGGLSLEGIARFANGDLGPT</sequence>
<name>A2C8S7_PROM3</name>
<organism evidence="2 3">
    <name type="scientific">Prochlorococcus marinus (strain MIT 9303)</name>
    <dbReference type="NCBI Taxonomy" id="59922"/>
    <lineage>
        <taxon>Bacteria</taxon>
        <taxon>Bacillati</taxon>
        <taxon>Cyanobacteriota</taxon>
        <taxon>Cyanophyceae</taxon>
        <taxon>Synechococcales</taxon>
        <taxon>Prochlorococcaceae</taxon>
        <taxon>Prochlorococcus</taxon>
    </lineage>
</organism>
<keyword evidence="1" id="KW-0812">Transmembrane</keyword>
<dbReference type="EMBL" id="CP000554">
    <property type="protein sequence ID" value="ABM77887.1"/>
    <property type="molecule type" value="Genomic_DNA"/>
</dbReference>
<protein>
    <submittedName>
        <fullName evidence="2">Uncharacterized protein</fullName>
    </submittedName>
</protein>
<dbReference type="STRING" id="59922.P9303_11381"/>
<gene>
    <name evidence="2" type="ordered locus">P9303_11381</name>
</gene>
<feature type="transmembrane region" description="Helical" evidence="1">
    <location>
        <begin position="20"/>
        <end position="42"/>
    </location>
</feature>
<keyword evidence="1" id="KW-1133">Transmembrane helix</keyword>
<dbReference type="Proteomes" id="UP000002274">
    <property type="component" value="Chromosome"/>
</dbReference>
<dbReference type="HOGENOM" id="CLU_2975741_0_0_3"/>
<dbReference type="AlphaFoldDB" id="A2C8S7"/>
<proteinExistence type="predicted"/>
<evidence type="ECO:0000256" key="1">
    <source>
        <dbReference type="SAM" id="Phobius"/>
    </source>
</evidence>
<reference evidence="2 3" key="1">
    <citation type="journal article" date="2007" name="PLoS Genet.">
        <title>Patterns and implications of gene gain and loss in the evolution of Prochlorococcus.</title>
        <authorList>
            <person name="Kettler G.C."/>
            <person name="Martiny A.C."/>
            <person name="Huang K."/>
            <person name="Zucker J."/>
            <person name="Coleman M.L."/>
            <person name="Rodrigue S."/>
            <person name="Chen F."/>
            <person name="Lapidus A."/>
            <person name="Ferriera S."/>
            <person name="Johnson J."/>
            <person name="Steglich C."/>
            <person name="Church G.M."/>
            <person name="Richardson P."/>
            <person name="Chisholm S.W."/>
        </authorList>
    </citation>
    <scope>NUCLEOTIDE SEQUENCE [LARGE SCALE GENOMIC DNA]</scope>
    <source>
        <strain evidence="2 3">MIT 9303</strain>
    </source>
</reference>